<feature type="domain" description="PAS" evidence="10">
    <location>
        <begin position="415"/>
        <end position="469"/>
    </location>
</feature>
<evidence type="ECO:0000313" key="12">
    <source>
        <dbReference type="EMBL" id="MBB6501501.1"/>
    </source>
</evidence>
<dbReference type="AlphaFoldDB" id="A0A7X0J5I8"/>
<dbReference type="Proteomes" id="UP000521017">
    <property type="component" value="Unassembled WGS sequence"/>
</dbReference>
<keyword evidence="5" id="KW-0418">Kinase</keyword>
<evidence type="ECO:0000259" key="10">
    <source>
        <dbReference type="PROSITE" id="PS50112"/>
    </source>
</evidence>
<dbReference type="InterPro" id="IPR013655">
    <property type="entry name" value="PAS_fold_3"/>
</dbReference>
<dbReference type="SUPFAM" id="SSF55781">
    <property type="entry name" value="GAF domain-like"/>
    <property type="match status" value="1"/>
</dbReference>
<dbReference type="InterPro" id="IPR005467">
    <property type="entry name" value="His_kinase_dom"/>
</dbReference>
<dbReference type="Pfam" id="PF13426">
    <property type="entry name" value="PAS_9"/>
    <property type="match status" value="2"/>
</dbReference>
<dbReference type="SMART" id="SM00091">
    <property type="entry name" value="PAS"/>
    <property type="match status" value="3"/>
</dbReference>
<dbReference type="Gene3D" id="3.30.565.10">
    <property type="entry name" value="Histidine kinase-like ATPase, C-terminal domain"/>
    <property type="match status" value="1"/>
</dbReference>
<dbReference type="CDD" id="cd00082">
    <property type="entry name" value="HisKA"/>
    <property type="match status" value="1"/>
</dbReference>
<dbReference type="PROSITE" id="PS50109">
    <property type="entry name" value="HIS_KIN"/>
    <property type="match status" value="1"/>
</dbReference>
<gene>
    <name evidence="12" type="ORF">HDF25_003668</name>
</gene>
<dbReference type="InterPro" id="IPR004358">
    <property type="entry name" value="Sig_transdc_His_kin-like_C"/>
</dbReference>
<dbReference type="CDD" id="cd17546">
    <property type="entry name" value="REC_hyHK_CKI1_RcsC-like"/>
    <property type="match status" value="1"/>
</dbReference>
<keyword evidence="6" id="KW-0902">Two-component regulatory system</keyword>
<dbReference type="GO" id="GO:0000155">
    <property type="term" value="F:phosphorelay sensor kinase activity"/>
    <property type="evidence" value="ECO:0007669"/>
    <property type="project" value="InterPro"/>
</dbReference>
<dbReference type="CDD" id="cd00130">
    <property type="entry name" value="PAS"/>
    <property type="match status" value="3"/>
</dbReference>
<sequence>MPINTGVLSPNEKERLCALYAYDILDTPVEKSFDNLTRLASQIFNTPIVLISLIDKDRQWVKSAVGTDRKELPRYQSFCEHTILGNTIFEVYDAQKDSRFVDYPSVKTEPYVRYYIGAPLIDDEGFKLGTLCLFDIVPRALTDSQKDILKGLAEEVVVHLVLRKKDQQIHSGASRYQELLDITAVSPEIHCILDFRGRVLFINEAVTRLLGYSVAEAMELGLLDVCYPEDIPRVIKSIEEGLGQKQKELHIDFRIVGRDHIVRWISWSLVAKNHRWYTYGRDITDNKKVESDLMKLSFVASKVNNAVVINDANNHVTWVNAAFEKITGFNLEDVKGKRLGDLIIGPNTDLELIDEVRKLTEQRQSFTIDMLAYRKDKKEIWLSVYNTVVLDDRGNVDIEVEIIIDITDKKRAEEELQVLSMVASKTNTGVNIQDNEGITTWVNKSLEKLTGYRKEELYGHHLGNILSPNFYDQELIATSRNKSRNNQSYTIEVLAEKKDGSTIWLSVSNTPIINSKGKVERQIDLISDITQRKQVEKEMIEAKEQALKLSQAKEMFLSVMSHEIRTPLNAVIGMTHLLLDNDPKISQIDDLNILKFSGENLLHIINDILDFTKMETGKMELEVFPFNLKTLVNDIINSLQVNVKKKGNQLVLVFDPMVPVLVAGDKNRLYQILMNFLGNAIKFTDNGQVQLRLSLAAESEEESIIRFEIVDNGIGIPKDKQNYIFETFTQAKTDISRKYGGTGLGLAITKKLLQMFNSEIVVDSVEGEGTTFSFEIAFSKMSEITATPGNNTEMSVFIGKRILVVDDNEINILIAKRILSKWGLDVDAAINGYEAIEKIMTESYDLIFMDIKMPGIDGFETTGIIRDISGTYYKEIPIIALTASTLKNDHHKFKECGMDGHVLKPFNPEEIKKLLSGFFSKEKQQ</sequence>
<feature type="domain" description="PAC" evidence="11">
    <location>
        <begin position="489"/>
        <end position="541"/>
    </location>
</feature>
<feature type="modified residue" description="4-aspartylphosphate" evidence="7">
    <location>
        <position position="850"/>
    </location>
</feature>
<evidence type="ECO:0000256" key="7">
    <source>
        <dbReference type="PROSITE-ProRule" id="PRU00169"/>
    </source>
</evidence>
<dbReference type="Pfam" id="PF01590">
    <property type="entry name" value="GAF"/>
    <property type="match status" value="1"/>
</dbReference>
<dbReference type="EMBL" id="JACHCC010000009">
    <property type="protein sequence ID" value="MBB6501501.1"/>
    <property type="molecule type" value="Genomic_DNA"/>
</dbReference>
<evidence type="ECO:0000313" key="13">
    <source>
        <dbReference type="Proteomes" id="UP000521017"/>
    </source>
</evidence>
<dbReference type="FunFam" id="3.30.565.10:FF:000010">
    <property type="entry name" value="Sensor histidine kinase RcsC"/>
    <property type="match status" value="1"/>
</dbReference>
<dbReference type="InterPro" id="IPR003594">
    <property type="entry name" value="HATPase_dom"/>
</dbReference>
<dbReference type="InterPro" id="IPR035965">
    <property type="entry name" value="PAS-like_dom_sf"/>
</dbReference>
<comment type="caution">
    <text evidence="12">The sequence shown here is derived from an EMBL/GenBank/DDBJ whole genome shotgun (WGS) entry which is preliminary data.</text>
</comment>
<dbReference type="Pfam" id="PF08447">
    <property type="entry name" value="PAS_3"/>
    <property type="match status" value="1"/>
</dbReference>
<name>A0A7X0J5I8_9SPHI</name>
<evidence type="ECO:0000256" key="1">
    <source>
        <dbReference type="ARBA" id="ARBA00000085"/>
    </source>
</evidence>
<dbReference type="SMART" id="SM00388">
    <property type="entry name" value="HisKA"/>
    <property type="match status" value="1"/>
</dbReference>
<dbReference type="SUPFAM" id="SSF52172">
    <property type="entry name" value="CheY-like"/>
    <property type="match status" value="1"/>
</dbReference>
<dbReference type="PROSITE" id="PS50113">
    <property type="entry name" value="PAC"/>
    <property type="match status" value="2"/>
</dbReference>
<comment type="catalytic activity">
    <reaction evidence="1">
        <text>ATP + protein L-histidine = ADP + protein N-phospho-L-histidine.</text>
        <dbReference type="EC" id="2.7.13.3"/>
    </reaction>
</comment>
<dbReference type="PRINTS" id="PR00344">
    <property type="entry name" value="BCTRLSENSOR"/>
</dbReference>
<dbReference type="InterPro" id="IPR003661">
    <property type="entry name" value="HisK_dim/P_dom"/>
</dbReference>
<dbReference type="SUPFAM" id="SSF55874">
    <property type="entry name" value="ATPase domain of HSP90 chaperone/DNA topoisomerase II/histidine kinase"/>
    <property type="match status" value="1"/>
</dbReference>
<reference evidence="12 13" key="1">
    <citation type="submission" date="2020-08" db="EMBL/GenBank/DDBJ databases">
        <title>Genomic Encyclopedia of Type Strains, Phase IV (KMG-V): Genome sequencing to study the core and pangenomes of soil and plant-associated prokaryotes.</title>
        <authorList>
            <person name="Whitman W."/>
        </authorList>
    </citation>
    <scope>NUCLEOTIDE SEQUENCE [LARGE SCALE GENOMIC DNA]</scope>
    <source>
        <strain evidence="12 13">M2T3</strain>
    </source>
</reference>
<dbReference type="InterPro" id="IPR011006">
    <property type="entry name" value="CheY-like_superfamily"/>
</dbReference>
<dbReference type="InterPro" id="IPR001610">
    <property type="entry name" value="PAC"/>
</dbReference>
<dbReference type="Gene3D" id="3.40.50.2300">
    <property type="match status" value="1"/>
</dbReference>
<evidence type="ECO:0000256" key="6">
    <source>
        <dbReference type="ARBA" id="ARBA00023012"/>
    </source>
</evidence>
<evidence type="ECO:0000259" key="9">
    <source>
        <dbReference type="PROSITE" id="PS50110"/>
    </source>
</evidence>
<dbReference type="InterPro" id="IPR000700">
    <property type="entry name" value="PAS-assoc_C"/>
</dbReference>
<dbReference type="Pfam" id="PF02518">
    <property type="entry name" value="HATPase_c"/>
    <property type="match status" value="1"/>
</dbReference>
<feature type="domain" description="Histidine kinase" evidence="8">
    <location>
        <begin position="559"/>
        <end position="780"/>
    </location>
</feature>
<evidence type="ECO:0000256" key="2">
    <source>
        <dbReference type="ARBA" id="ARBA00012438"/>
    </source>
</evidence>
<dbReference type="InterPro" id="IPR036097">
    <property type="entry name" value="HisK_dim/P_sf"/>
</dbReference>
<proteinExistence type="predicted"/>
<feature type="domain" description="PAC" evidence="11">
    <location>
        <begin position="366"/>
        <end position="418"/>
    </location>
</feature>
<dbReference type="CDD" id="cd16922">
    <property type="entry name" value="HATPase_EvgS-ArcB-TorS-like"/>
    <property type="match status" value="1"/>
</dbReference>
<feature type="domain" description="PAS" evidence="10">
    <location>
        <begin position="292"/>
        <end position="363"/>
    </location>
</feature>
<evidence type="ECO:0000259" key="11">
    <source>
        <dbReference type="PROSITE" id="PS50113"/>
    </source>
</evidence>
<dbReference type="Gene3D" id="3.30.450.20">
    <property type="entry name" value="PAS domain"/>
    <property type="match status" value="3"/>
</dbReference>
<dbReference type="SMART" id="SM00387">
    <property type="entry name" value="HATPase_c"/>
    <property type="match status" value="1"/>
</dbReference>
<organism evidence="12 13">
    <name type="scientific">Pedobacter cryoconitis</name>
    <dbReference type="NCBI Taxonomy" id="188932"/>
    <lineage>
        <taxon>Bacteria</taxon>
        <taxon>Pseudomonadati</taxon>
        <taxon>Bacteroidota</taxon>
        <taxon>Sphingobacteriia</taxon>
        <taxon>Sphingobacteriales</taxon>
        <taxon>Sphingobacteriaceae</taxon>
        <taxon>Pedobacter</taxon>
    </lineage>
</organism>
<dbReference type="InterPro" id="IPR036890">
    <property type="entry name" value="HATPase_C_sf"/>
</dbReference>
<dbReference type="PROSITE" id="PS50110">
    <property type="entry name" value="RESPONSE_REGULATORY"/>
    <property type="match status" value="1"/>
</dbReference>
<dbReference type="InterPro" id="IPR029016">
    <property type="entry name" value="GAF-like_dom_sf"/>
</dbReference>
<evidence type="ECO:0000256" key="5">
    <source>
        <dbReference type="ARBA" id="ARBA00022777"/>
    </source>
</evidence>
<dbReference type="InterPro" id="IPR000014">
    <property type="entry name" value="PAS"/>
</dbReference>
<dbReference type="InterPro" id="IPR003018">
    <property type="entry name" value="GAF"/>
</dbReference>
<dbReference type="PANTHER" id="PTHR45339">
    <property type="entry name" value="HYBRID SIGNAL TRANSDUCTION HISTIDINE KINASE J"/>
    <property type="match status" value="1"/>
</dbReference>
<dbReference type="SMART" id="SM00086">
    <property type="entry name" value="PAC"/>
    <property type="match status" value="2"/>
</dbReference>
<dbReference type="Pfam" id="PF00072">
    <property type="entry name" value="Response_reg"/>
    <property type="match status" value="1"/>
</dbReference>
<dbReference type="PANTHER" id="PTHR45339:SF1">
    <property type="entry name" value="HYBRID SIGNAL TRANSDUCTION HISTIDINE KINASE J"/>
    <property type="match status" value="1"/>
</dbReference>
<feature type="domain" description="Response regulatory" evidence="9">
    <location>
        <begin position="801"/>
        <end position="919"/>
    </location>
</feature>
<dbReference type="Pfam" id="PF00512">
    <property type="entry name" value="HisKA"/>
    <property type="match status" value="1"/>
</dbReference>
<dbReference type="NCBIfam" id="TIGR00229">
    <property type="entry name" value="sensory_box"/>
    <property type="match status" value="3"/>
</dbReference>
<dbReference type="SMART" id="SM00448">
    <property type="entry name" value="REC"/>
    <property type="match status" value="1"/>
</dbReference>
<accession>A0A7X0J5I8</accession>
<dbReference type="PROSITE" id="PS50112">
    <property type="entry name" value="PAS"/>
    <property type="match status" value="3"/>
</dbReference>
<feature type="domain" description="PAS" evidence="10">
    <location>
        <begin position="192"/>
        <end position="245"/>
    </location>
</feature>
<keyword evidence="3 7" id="KW-0597">Phosphoprotein</keyword>
<dbReference type="SUPFAM" id="SSF55785">
    <property type="entry name" value="PYP-like sensor domain (PAS domain)"/>
    <property type="match status" value="3"/>
</dbReference>
<dbReference type="RefSeq" id="WP_184627295.1">
    <property type="nucleotide sequence ID" value="NZ_JACHCC010000009.1"/>
</dbReference>
<dbReference type="EC" id="2.7.13.3" evidence="2"/>
<keyword evidence="4" id="KW-0808">Transferase</keyword>
<dbReference type="InterPro" id="IPR001789">
    <property type="entry name" value="Sig_transdc_resp-reg_receiver"/>
</dbReference>
<dbReference type="SUPFAM" id="SSF47384">
    <property type="entry name" value="Homodimeric domain of signal transducing histidine kinase"/>
    <property type="match status" value="1"/>
</dbReference>
<dbReference type="Gene3D" id="1.10.287.130">
    <property type="match status" value="1"/>
</dbReference>
<dbReference type="SMART" id="SM00065">
    <property type="entry name" value="GAF"/>
    <property type="match status" value="1"/>
</dbReference>
<dbReference type="Gene3D" id="3.30.450.40">
    <property type="match status" value="1"/>
</dbReference>
<evidence type="ECO:0000256" key="4">
    <source>
        <dbReference type="ARBA" id="ARBA00022679"/>
    </source>
</evidence>
<evidence type="ECO:0000259" key="8">
    <source>
        <dbReference type="PROSITE" id="PS50109"/>
    </source>
</evidence>
<protein>
    <recommendedName>
        <fullName evidence="2">histidine kinase</fullName>
        <ecNumber evidence="2">2.7.13.3</ecNumber>
    </recommendedName>
</protein>
<evidence type="ECO:0000256" key="3">
    <source>
        <dbReference type="ARBA" id="ARBA00022553"/>
    </source>
</evidence>